<dbReference type="NCBIfam" id="NF002140">
    <property type="entry name" value="PRK00977.1-4"/>
    <property type="match status" value="1"/>
</dbReference>
<dbReference type="SUPFAM" id="SSF116842">
    <property type="entry name" value="XseB-like"/>
    <property type="match status" value="1"/>
</dbReference>
<comment type="similarity">
    <text evidence="1 6">Belongs to the XseB family.</text>
</comment>
<evidence type="ECO:0000313" key="9">
    <source>
        <dbReference type="Proteomes" id="UP000294684"/>
    </source>
</evidence>
<comment type="function">
    <text evidence="6">Bidirectionally degrades single-stranded DNA into large acid-insoluble oligonucleotides, which are then degraded further into small acid-soluble oligonucleotides.</text>
</comment>
<feature type="compositionally biased region" description="Basic and acidic residues" evidence="7">
    <location>
        <begin position="77"/>
        <end position="91"/>
    </location>
</feature>
<dbReference type="Proteomes" id="UP000294684">
    <property type="component" value="Unassembled WGS sequence"/>
</dbReference>
<organism evidence="8 9">
    <name type="scientific">Leptospira meyeri</name>
    <dbReference type="NCBI Taxonomy" id="29508"/>
    <lineage>
        <taxon>Bacteria</taxon>
        <taxon>Pseudomonadati</taxon>
        <taxon>Spirochaetota</taxon>
        <taxon>Spirochaetia</taxon>
        <taxon>Leptospirales</taxon>
        <taxon>Leptospiraceae</taxon>
        <taxon>Leptospira</taxon>
    </lineage>
</organism>
<dbReference type="GO" id="GO:0009318">
    <property type="term" value="C:exodeoxyribonuclease VII complex"/>
    <property type="evidence" value="ECO:0007669"/>
    <property type="project" value="UniProtKB-UniRule"/>
</dbReference>
<dbReference type="NCBIfam" id="NF002139">
    <property type="entry name" value="PRK00977.1-3"/>
    <property type="match status" value="1"/>
</dbReference>
<comment type="subcellular location">
    <subcellularLocation>
        <location evidence="6">Cytoplasm</location>
    </subcellularLocation>
</comment>
<sequence>MVEKKTISFEEALRELEDIAEKLERGTLSLEESIKAYERGMELKKVCSERLVDAEAKIEFLSKAPSGEIVKASVKKKKDESPSKPVEEDLF</sequence>
<feature type="region of interest" description="Disordered" evidence="7">
    <location>
        <begin position="72"/>
        <end position="91"/>
    </location>
</feature>
<comment type="caution">
    <text evidence="8">The sequence shown here is derived from an EMBL/GenBank/DDBJ whole genome shotgun (WGS) entry which is preliminary data.</text>
</comment>
<name>A0A4R8MWR6_LEPME</name>
<dbReference type="HAMAP" id="MF_00337">
    <property type="entry name" value="Exonuc_7_S"/>
    <property type="match status" value="1"/>
</dbReference>
<dbReference type="EMBL" id="SORO01000001">
    <property type="protein sequence ID" value="TDY71386.1"/>
    <property type="molecule type" value="Genomic_DNA"/>
</dbReference>
<dbReference type="InterPro" id="IPR003761">
    <property type="entry name" value="Exonuc_VII_S"/>
</dbReference>
<keyword evidence="4 6" id="KW-0378">Hydrolase</keyword>
<dbReference type="InterPro" id="IPR037004">
    <property type="entry name" value="Exonuc_VII_ssu_sf"/>
</dbReference>
<keyword evidence="2 6" id="KW-0963">Cytoplasm</keyword>
<evidence type="ECO:0000256" key="2">
    <source>
        <dbReference type="ARBA" id="ARBA00022490"/>
    </source>
</evidence>
<keyword evidence="9" id="KW-1185">Reference proteome</keyword>
<proteinExistence type="inferred from homology"/>
<dbReference type="GO" id="GO:0006308">
    <property type="term" value="P:DNA catabolic process"/>
    <property type="evidence" value="ECO:0007669"/>
    <property type="project" value="UniProtKB-UniRule"/>
</dbReference>
<dbReference type="AlphaFoldDB" id="A0A4R8MWR6"/>
<dbReference type="NCBIfam" id="TIGR01280">
    <property type="entry name" value="xseB"/>
    <property type="match status" value="1"/>
</dbReference>
<dbReference type="STRING" id="1193051.LEP1GSC017_3625"/>
<protein>
    <recommendedName>
        <fullName evidence="6">Exodeoxyribonuclease 7 small subunit</fullName>
        <ecNumber evidence="6">3.1.11.6</ecNumber>
    </recommendedName>
    <alternativeName>
        <fullName evidence="6">Exodeoxyribonuclease VII small subunit</fullName>
        <shortName evidence="6">Exonuclease VII small subunit</shortName>
    </alternativeName>
</protein>
<evidence type="ECO:0000256" key="6">
    <source>
        <dbReference type="HAMAP-Rule" id="MF_00337"/>
    </source>
</evidence>
<dbReference type="PANTHER" id="PTHR34137">
    <property type="entry name" value="EXODEOXYRIBONUCLEASE 7 SMALL SUBUNIT"/>
    <property type="match status" value="1"/>
</dbReference>
<dbReference type="NCBIfam" id="NF010672">
    <property type="entry name" value="PRK14069.1"/>
    <property type="match status" value="1"/>
</dbReference>
<keyword evidence="3 6" id="KW-0540">Nuclease</keyword>
<evidence type="ECO:0000313" key="8">
    <source>
        <dbReference type="EMBL" id="TDY71386.1"/>
    </source>
</evidence>
<dbReference type="GeneID" id="79825701"/>
<evidence type="ECO:0000256" key="5">
    <source>
        <dbReference type="ARBA" id="ARBA00022839"/>
    </source>
</evidence>
<evidence type="ECO:0000256" key="1">
    <source>
        <dbReference type="ARBA" id="ARBA00009998"/>
    </source>
</evidence>
<dbReference type="GO" id="GO:0005829">
    <property type="term" value="C:cytosol"/>
    <property type="evidence" value="ECO:0007669"/>
    <property type="project" value="TreeGrafter"/>
</dbReference>
<comment type="catalytic activity">
    <reaction evidence="6">
        <text>Exonucleolytic cleavage in either 5'- to 3'- or 3'- to 5'-direction to yield nucleoside 5'-phosphates.</text>
        <dbReference type="EC" id="3.1.11.6"/>
    </reaction>
</comment>
<dbReference type="Gene3D" id="1.10.287.1040">
    <property type="entry name" value="Exonuclease VII, small subunit"/>
    <property type="match status" value="1"/>
</dbReference>
<gene>
    <name evidence="6" type="primary">xseB</name>
    <name evidence="8" type="ORF">CLV96_0348</name>
</gene>
<dbReference type="OrthoDB" id="1771251at2"/>
<dbReference type="Pfam" id="PF02609">
    <property type="entry name" value="Exonuc_VII_S"/>
    <property type="match status" value="1"/>
</dbReference>
<accession>A0A4R8MWR6</accession>
<evidence type="ECO:0000256" key="7">
    <source>
        <dbReference type="SAM" id="MobiDB-lite"/>
    </source>
</evidence>
<reference evidence="8 9" key="1">
    <citation type="submission" date="2019-03" db="EMBL/GenBank/DDBJ databases">
        <title>Genomic Encyclopedia of Archaeal and Bacterial Type Strains, Phase II (KMG-II): from individual species to whole genera.</title>
        <authorList>
            <person name="Goeker M."/>
        </authorList>
    </citation>
    <scope>NUCLEOTIDE SEQUENCE [LARGE SCALE GENOMIC DNA]</scope>
    <source>
        <strain evidence="8 9">DSM 21537</strain>
    </source>
</reference>
<comment type="subunit">
    <text evidence="6">Heterooligomer composed of large and small subunits.</text>
</comment>
<dbReference type="GO" id="GO:0008855">
    <property type="term" value="F:exodeoxyribonuclease VII activity"/>
    <property type="evidence" value="ECO:0007669"/>
    <property type="project" value="UniProtKB-UniRule"/>
</dbReference>
<dbReference type="EC" id="3.1.11.6" evidence="6"/>
<evidence type="ECO:0000256" key="3">
    <source>
        <dbReference type="ARBA" id="ARBA00022722"/>
    </source>
</evidence>
<dbReference type="RefSeq" id="WP_004789279.1">
    <property type="nucleotide sequence ID" value="NZ_RQGE01000021.1"/>
</dbReference>
<keyword evidence="5 6" id="KW-0269">Exonuclease</keyword>
<dbReference type="PANTHER" id="PTHR34137:SF1">
    <property type="entry name" value="EXODEOXYRIBONUCLEASE 7 SMALL SUBUNIT"/>
    <property type="match status" value="1"/>
</dbReference>
<evidence type="ECO:0000256" key="4">
    <source>
        <dbReference type="ARBA" id="ARBA00022801"/>
    </source>
</evidence>